<proteinExistence type="predicted"/>
<dbReference type="Proteomes" id="UP001383192">
    <property type="component" value="Unassembled WGS sequence"/>
</dbReference>
<evidence type="ECO:0000313" key="1">
    <source>
        <dbReference type="EMBL" id="KAK7031036.1"/>
    </source>
</evidence>
<dbReference type="EMBL" id="JAYKXP010000072">
    <property type="protein sequence ID" value="KAK7031036.1"/>
    <property type="molecule type" value="Genomic_DNA"/>
</dbReference>
<dbReference type="Gene3D" id="1.20.1280.50">
    <property type="match status" value="1"/>
</dbReference>
<organism evidence="1 2">
    <name type="scientific">Paramarasmius palmivorus</name>
    <dbReference type="NCBI Taxonomy" id="297713"/>
    <lineage>
        <taxon>Eukaryota</taxon>
        <taxon>Fungi</taxon>
        <taxon>Dikarya</taxon>
        <taxon>Basidiomycota</taxon>
        <taxon>Agaricomycotina</taxon>
        <taxon>Agaricomycetes</taxon>
        <taxon>Agaricomycetidae</taxon>
        <taxon>Agaricales</taxon>
        <taxon>Marasmiineae</taxon>
        <taxon>Marasmiaceae</taxon>
        <taxon>Paramarasmius</taxon>
    </lineage>
</organism>
<keyword evidence="2" id="KW-1185">Reference proteome</keyword>
<comment type="caution">
    <text evidence="1">The sequence shown here is derived from an EMBL/GenBank/DDBJ whole genome shotgun (WGS) entry which is preliminary data.</text>
</comment>
<sequence length="345" mass="39632">MTAFSSPFGHALHTNYVPTPDELSAIRELIFEPEEKLRLLNEKISQLQVERDRLQSFIDNHRALLSPARRLPRDIVAEIFLQCLPTDQLPVCDVSKAPLVLTTVCRSWREVAVATPRLWRAIHFVFPALVGYTIDDHIQMFRLRKEGLQLWLKRAGSVPLTISCFARFNDRKPRSVMERIRALYTEYVEVFTKYATQWRALYLSFVPLESLSPLRALNASDLPQLRTLSLDANDYELGARQPFEAHPLLSVMSATSLRIFHLRRELSDPFTLPVRWSSLTELNICPVTSSFLETEFIGRLARSCPLLRKCHLAMLISDPDSPDSHVTTNLPRQIWQDLTELSAQP</sequence>
<dbReference type="AlphaFoldDB" id="A0AAW0BW29"/>
<reference evidence="1 2" key="1">
    <citation type="submission" date="2024-01" db="EMBL/GenBank/DDBJ databases">
        <title>A draft genome for a cacao thread blight-causing isolate of Paramarasmius palmivorus.</title>
        <authorList>
            <person name="Baruah I.K."/>
            <person name="Bukari Y."/>
            <person name="Amoako-Attah I."/>
            <person name="Meinhardt L.W."/>
            <person name="Bailey B.A."/>
            <person name="Cohen S.P."/>
        </authorList>
    </citation>
    <scope>NUCLEOTIDE SEQUENCE [LARGE SCALE GENOMIC DNA]</scope>
    <source>
        <strain evidence="1 2">GH-12</strain>
    </source>
</reference>
<evidence type="ECO:0000313" key="2">
    <source>
        <dbReference type="Proteomes" id="UP001383192"/>
    </source>
</evidence>
<evidence type="ECO:0008006" key="3">
    <source>
        <dbReference type="Google" id="ProtNLM"/>
    </source>
</evidence>
<gene>
    <name evidence="1" type="ORF">VNI00_013826</name>
</gene>
<name>A0AAW0BW29_9AGAR</name>
<accession>A0AAW0BW29</accession>
<protein>
    <recommendedName>
        <fullName evidence="3">F-box domain-containing protein</fullName>
    </recommendedName>
</protein>